<feature type="compositionally biased region" description="Low complexity" evidence="5">
    <location>
        <begin position="37"/>
        <end position="46"/>
    </location>
</feature>
<evidence type="ECO:0000256" key="5">
    <source>
        <dbReference type="SAM" id="MobiDB-lite"/>
    </source>
</evidence>
<keyword evidence="3" id="KW-0862">Zinc</keyword>
<evidence type="ECO:0000313" key="8">
    <source>
        <dbReference type="Proteomes" id="UP001186944"/>
    </source>
</evidence>
<proteinExistence type="predicted"/>
<protein>
    <recommendedName>
        <fullName evidence="6">PHD-type domain-containing protein</fullName>
    </recommendedName>
</protein>
<dbReference type="InterPro" id="IPR013083">
    <property type="entry name" value="Znf_RING/FYVE/PHD"/>
</dbReference>
<gene>
    <name evidence="7" type="ORF">FSP39_011762</name>
</gene>
<dbReference type="PROSITE" id="PS50016">
    <property type="entry name" value="ZF_PHD_2"/>
    <property type="match status" value="1"/>
</dbReference>
<keyword evidence="8" id="KW-1185">Reference proteome</keyword>
<dbReference type="PROSITE" id="PS01359">
    <property type="entry name" value="ZF_PHD_1"/>
    <property type="match status" value="1"/>
</dbReference>
<evidence type="ECO:0000313" key="7">
    <source>
        <dbReference type="EMBL" id="KAK3102491.1"/>
    </source>
</evidence>
<dbReference type="AlphaFoldDB" id="A0AA88YIV6"/>
<dbReference type="Proteomes" id="UP001186944">
    <property type="component" value="Unassembled WGS sequence"/>
</dbReference>
<feature type="region of interest" description="Disordered" evidence="5">
    <location>
        <begin position="1"/>
        <end position="46"/>
    </location>
</feature>
<feature type="region of interest" description="Disordered" evidence="5">
    <location>
        <begin position="405"/>
        <end position="439"/>
    </location>
</feature>
<dbReference type="InterPro" id="IPR001965">
    <property type="entry name" value="Znf_PHD"/>
</dbReference>
<comment type="caution">
    <text evidence="7">The sequence shown here is derived from an EMBL/GenBank/DDBJ whole genome shotgun (WGS) entry which is preliminary data.</text>
</comment>
<evidence type="ECO:0000256" key="3">
    <source>
        <dbReference type="ARBA" id="ARBA00022833"/>
    </source>
</evidence>
<dbReference type="Gene3D" id="3.30.40.10">
    <property type="entry name" value="Zinc/RING finger domain, C3HC4 (zinc finger)"/>
    <property type="match status" value="1"/>
</dbReference>
<name>A0AA88YIV6_PINIB</name>
<feature type="region of interest" description="Disordered" evidence="5">
    <location>
        <begin position="641"/>
        <end position="697"/>
    </location>
</feature>
<evidence type="ECO:0000256" key="2">
    <source>
        <dbReference type="ARBA" id="ARBA00022771"/>
    </source>
</evidence>
<dbReference type="CDD" id="cd15517">
    <property type="entry name" value="PHD_TCF19_like"/>
    <property type="match status" value="1"/>
</dbReference>
<sequence>MSLVKNNSRSSLRLQEKNSQGQASTRTVSTNNESLRSSMSVSQSPIQSAELGRKQYVLNKSKALDSKLTSCDKELVQYEMKPGKNFTAEFSAAAYEMFKAMLCEQIDKTCEFSNVPLSYNVTVDKDQSGAHVSTVFSIMNKRTDGSIGKHLKCTVHLYNTRSSLLANGSRVDFFFDEIFLPIIEKLERRTPSINIVNLALKGAISASHDQYVYVPQTHTHTSQSSGDIMESDKNCASEFMCPICQKEALENTIQCDTCLEWFHYACVNLSPHLVEKMPNSMPYNCSMCCDNAVYNDPVQLKKGSNLNDGSNSPVELSHKAPSTPSKVSAQMTTTTQHKSDTLSLPVCLNTSEISTDVHVTSRTTQSEPFSSSVSKHPSGTSGIIQSEPRSSFVCLHSSGTLTPTYTTPKSTYSASSVHDNNMSQGLPKKKAPRQVRSTDNTHADNLKLKSYISSLEQKVVDMERTISLQNTLLNKETSANRLSSQHAVRENPVNTDVQGSVLSSTSENYVDCRLRSIDSKIDSALEHQKLLSSNIMMSQMLQNNAMITQMQMCTQLHINSVRQPMSPMGYLPMLHSMGHHLQSSLLPPSFGPIHPFINPYGFSPLHPGVPQPPPYIGRPTSNNVSQNLLEGHPLFIAPSNQNAPAPPAYTSNLPTHGVQGVQRQHGDYTNRPSLVKDPRNSARYTRQSASTCTSPNYSAQLSTSITQSIPQQYVEGTTRPPFKQDSNELAIKDPDVCDDVSDSLANRKCISHLNSPEHIETAVGNRSSSCVFSSTQNTQDAIIQDTGSIQNAAGNKDTAKLSDVLESVDEINKRNSNHPPVNQHFLCIPSLPGRPPDLSQNRILRRSL</sequence>
<organism evidence="7 8">
    <name type="scientific">Pinctada imbricata</name>
    <name type="common">Atlantic pearl-oyster</name>
    <name type="synonym">Pinctada martensii</name>
    <dbReference type="NCBI Taxonomy" id="66713"/>
    <lineage>
        <taxon>Eukaryota</taxon>
        <taxon>Metazoa</taxon>
        <taxon>Spiralia</taxon>
        <taxon>Lophotrochozoa</taxon>
        <taxon>Mollusca</taxon>
        <taxon>Bivalvia</taxon>
        <taxon>Autobranchia</taxon>
        <taxon>Pteriomorphia</taxon>
        <taxon>Pterioida</taxon>
        <taxon>Pterioidea</taxon>
        <taxon>Pteriidae</taxon>
        <taxon>Pinctada</taxon>
    </lineage>
</organism>
<keyword evidence="2 4" id="KW-0863">Zinc-finger</keyword>
<feature type="compositionally biased region" description="Polar residues" evidence="5">
    <location>
        <begin position="1"/>
        <end position="36"/>
    </location>
</feature>
<dbReference type="Pfam" id="PF00628">
    <property type="entry name" value="PHD"/>
    <property type="match status" value="1"/>
</dbReference>
<evidence type="ECO:0000256" key="4">
    <source>
        <dbReference type="PROSITE-ProRule" id="PRU00146"/>
    </source>
</evidence>
<keyword evidence="1" id="KW-0479">Metal-binding</keyword>
<feature type="compositionally biased region" description="Basic and acidic residues" evidence="5">
    <location>
        <begin position="664"/>
        <end position="680"/>
    </location>
</feature>
<dbReference type="SUPFAM" id="SSF57903">
    <property type="entry name" value="FYVE/PHD zinc finger"/>
    <property type="match status" value="1"/>
</dbReference>
<feature type="domain" description="PHD-type" evidence="6">
    <location>
        <begin position="238"/>
        <end position="291"/>
    </location>
</feature>
<dbReference type="GO" id="GO:0008270">
    <property type="term" value="F:zinc ion binding"/>
    <property type="evidence" value="ECO:0007669"/>
    <property type="project" value="UniProtKB-KW"/>
</dbReference>
<reference evidence="7" key="1">
    <citation type="submission" date="2019-08" db="EMBL/GenBank/DDBJ databases">
        <title>The improved chromosome-level genome for the pearl oyster Pinctada fucata martensii using PacBio sequencing and Hi-C.</title>
        <authorList>
            <person name="Zheng Z."/>
        </authorList>
    </citation>
    <scope>NUCLEOTIDE SEQUENCE</scope>
    <source>
        <strain evidence="7">ZZ-2019</strain>
        <tissue evidence="7">Adductor muscle</tissue>
    </source>
</reference>
<feature type="compositionally biased region" description="Polar residues" evidence="5">
    <location>
        <begin position="302"/>
        <end position="327"/>
    </location>
</feature>
<dbReference type="EMBL" id="VSWD01000005">
    <property type="protein sequence ID" value="KAK3102491.1"/>
    <property type="molecule type" value="Genomic_DNA"/>
</dbReference>
<accession>A0AA88YIV6</accession>
<feature type="region of interest" description="Disordered" evidence="5">
    <location>
        <begin position="358"/>
        <end position="385"/>
    </location>
</feature>
<dbReference type="InterPro" id="IPR011011">
    <property type="entry name" value="Znf_FYVE_PHD"/>
</dbReference>
<evidence type="ECO:0000256" key="1">
    <source>
        <dbReference type="ARBA" id="ARBA00022723"/>
    </source>
</evidence>
<feature type="compositionally biased region" description="Polar residues" evidence="5">
    <location>
        <begin position="682"/>
        <end position="697"/>
    </location>
</feature>
<feature type="compositionally biased region" description="Low complexity" evidence="5">
    <location>
        <begin position="405"/>
        <end position="416"/>
    </location>
</feature>
<dbReference type="SMART" id="SM00249">
    <property type="entry name" value="PHD"/>
    <property type="match status" value="1"/>
</dbReference>
<dbReference type="InterPro" id="IPR019786">
    <property type="entry name" value="Zinc_finger_PHD-type_CS"/>
</dbReference>
<feature type="region of interest" description="Disordered" evidence="5">
    <location>
        <begin position="301"/>
        <end position="327"/>
    </location>
</feature>
<evidence type="ECO:0000259" key="6">
    <source>
        <dbReference type="PROSITE" id="PS50016"/>
    </source>
</evidence>
<dbReference type="InterPro" id="IPR019787">
    <property type="entry name" value="Znf_PHD-finger"/>
</dbReference>